<evidence type="ECO:0000256" key="2">
    <source>
        <dbReference type="ARBA" id="ARBA00022692"/>
    </source>
</evidence>
<sequence length="213" mass="23310">MAESDIEVATDVVLSHPKTGAGLHAKAQPAQSQETSTFQVVSGVHLFIVGYLIRRTGRFKWTFYFSIPIYIFGLGLIIYFRRPNQNIGYLVMCEIFIAIDGSVFTILTQLAVLVAVDQQHVAAVIALLYVIGSVGDAIGGAVCGAIWTNTFTKALERYQPASALPNLARIYEVLLCSFLTPLEAASDLQSRKLWYAQTRMLAAGVGVFELAFI</sequence>
<dbReference type="AlphaFoldDB" id="A0A225AUV5"/>
<gene>
    <name evidence="6" type="ORF">UA08_05052</name>
</gene>
<keyword evidence="2 5" id="KW-0812">Transmembrane</keyword>
<dbReference type="SUPFAM" id="SSF103473">
    <property type="entry name" value="MFS general substrate transporter"/>
    <property type="match status" value="1"/>
</dbReference>
<protein>
    <submittedName>
        <fullName evidence="6">Siderophore iron transporter mirB</fullName>
    </submittedName>
</protein>
<feature type="transmembrane region" description="Helical" evidence="5">
    <location>
        <begin position="87"/>
        <end position="115"/>
    </location>
</feature>
<keyword evidence="3 5" id="KW-1133">Transmembrane helix</keyword>
<dbReference type="GO" id="GO:0005886">
    <property type="term" value="C:plasma membrane"/>
    <property type="evidence" value="ECO:0007669"/>
    <property type="project" value="TreeGrafter"/>
</dbReference>
<accession>A0A225AUV5</accession>
<keyword evidence="4 5" id="KW-0472">Membrane</keyword>
<dbReference type="GeneID" id="31004808"/>
<name>A0A225AUV5_TALAT</name>
<evidence type="ECO:0000256" key="1">
    <source>
        <dbReference type="ARBA" id="ARBA00004141"/>
    </source>
</evidence>
<dbReference type="GO" id="GO:0022857">
    <property type="term" value="F:transmembrane transporter activity"/>
    <property type="evidence" value="ECO:0007669"/>
    <property type="project" value="TreeGrafter"/>
</dbReference>
<comment type="caution">
    <text evidence="6">The sequence shown here is derived from an EMBL/GenBank/DDBJ whole genome shotgun (WGS) entry which is preliminary data.</text>
</comment>
<dbReference type="InterPro" id="IPR036259">
    <property type="entry name" value="MFS_trans_sf"/>
</dbReference>
<keyword evidence="7" id="KW-1185">Reference proteome</keyword>
<evidence type="ECO:0000256" key="4">
    <source>
        <dbReference type="ARBA" id="ARBA00023136"/>
    </source>
</evidence>
<feature type="transmembrane region" description="Helical" evidence="5">
    <location>
        <begin position="61"/>
        <end position="80"/>
    </location>
</feature>
<dbReference type="PANTHER" id="PTHR23501:SF50">
    <property type="entry name" value="MFS SIDEROCHROME IRON TRANSPORTER MIRB (AFU_ORTHOLOGUE AFUA_3G03640)-RELATED"/>
    <property type="match status" value="1"/>
</dbReference>
<dbReference type="OrthoDB" id="4078873at2759"/>
<evidence type="ECO:0000256" key="5">
    <source>
        <dbReference type="SAM" id="Phobius"/>
    </source>
</evidence>
<dbReference type="EMBL" id="LFMY01000007">
    <property type="protein sequence ID" value="OKL59369.1"/>
    <property type="molecule type" value="Genomic_DNA"/>
</dbReference>
<dbReference type="RefSeq" id="XP_020119490.1">
    <property type="nucleotide sequence ID" value="XM_020267803.1"/>
</dbReference>
<organism evidence="6 7">
    <name type="scientific">Talaromyces atroroseus</name>
    <dbReference type="NCBI Taxonomy" id="1441469"/>
    <lineage>
        <taxon>Eukaryota</taxon>
        <taxon>Fungi</taxon>
        <taxon>Dikarya</taxon>
        <taxon>Ascomycota</taxon>
        <taxon>Pezizomycotina</taxon>
        <taxon>Eurotiomycetes</taxon>
        <taxon>Eurotiomycetidae</taxon>
        <taxon>Eurotiales</taxon>
        <taxon>Trichocomaceae</taxon>
        <taxon>Talaromyces</taxon>
        <taxon>Talaromyces sect. Trachyspermi</taxon>
    </lineage>
</organism>
<dbReference type="Gene3D" id="1.20.1250.20">
    <property type="entry name" value="MFS general substrate transporter like domains"/>
    <property type="match status" value="1"/>
</dbReference>
<comment type="subcellular location">
    <subcellularLocation>
        <location evidence="1">Membrane</location>
        <topology evidence="1">Multi-pass membrane protein</topology>
    </subcellularLocation>
</comment>
<reference evidence="6 7" key="1">
    <citation type="submission" date="2015-06" db="EMBL/GenBank/DDBJ databases">
        <title>Talaromyces atroroseus IBT 11181 draft genome.</title>
        <authorList>
            <person name="Rasmussen K.B."/>
            <person name="Rasmussen S."/>
            <person name="Petersen B."/>
            <person name="Sicheritz-Ponten T."/>
            <person name="Mortensen U.H."/>
            <person name="Thrane U."/>
        </authorList>
    </citation>
    <scope>NUCLEOTIDE SEQUENCE [LARGE SCALE GENOMIC DNA]</scope>
    <source>
        <strain evidence="6 7">IBT 11181</strain>
    </source>
</reference>
<dbReference type="Proteomes" id="UP000214365">
    <property type="component" value="Unassembled WGS sequence"/>
</dbReference>
<evidence type="ECO:0000313" key="7">
    <source>
        <dbReference type="Proteomes" id="UP000214365"/>
    </source>
</evidence>
<evidence type="ECO:0000313" key="6">
    <source>
        <dbReference type="EMBL" id="OKL59369.1"/>
    </source>
</evidence>
<dbReference type="PANTHER" id="PTHR23501">
    <property type="entry name" value="MAJOR FACILITATOR SUPERFAMILY"/>
    <property type="match status" value="1"/>
</dbReference>
<proteinExistence type="predicted"/>
<feature type="transmembrane region" description="Helical" evidence="5">
    <location>
        <begin position="121"/>
        <end position="147"/>
    </location>
</feature>
<evidence type="ECO:0000256" key="3">
    <source>
        <dbReference type="ARBA" id="ARBA00022989"/>
    </source>
</evidence>